<reference evidence="2 3" key="1">
    <citation type="submission" date="2017-11" db="EMBL/GenBank/DDBJ databases">
        <title>Draft Genome Sequence of Methylobacter psychrotolerans Sph1T, an Obligate Methanotroph from Low-Temperature Environments.</title>
        <authorList>
            <person name="Oshkin I.Y."/>
            <person name="Miroshnikov K."/>
            <person name="Belova S.E."/>
            <person name="Korzhenkov A."/>
            <person name="Toshchakov S.V."/>
            <person name="Dedysh S.N."/>
        </authorList>
    </citation>
    <scope>NUCLEOTIDE SEQUENCE [LARGE SCALE GENOMIC DNA]</scope>
    <source>
        <strain evidence="2 3">Sph1</strain>
    </source>
</reference>
<dbReference type="Proteomes" id="UP000237423">
    <property type="component" value="Unassembled WGS sequence"/>
</dbReference>
<keyword evidence="1" id="KW-0472">Membrane</keyword>
<sequence>MLMDNLLIIAFILLIVLANALVSFAVVCSDAFEPRQKAFQLLLIWLVPVFGAAFLWAVLREERPFKFKKGYGTDVDDDLGYLPLRQHRDSDVDD</sequence>
<accession>A0A2S5CHS2</accession>
<proteinExistence type="predicted"/>
<name>A0A2S5CHS2_9GAMM</name>
<organism evidence="2 3">
    <name type="scientific">Methylovulum psychrotolerans</name>
    <dbReference type="NCBI Taxonomy" id="1704499"/>
    <lineage>
        <taxon>Bacteria</taxon>
        <taxon>Pseudomonadati</taxon>
        <taxon>Pseudomonadota</taxon>
        <taxon>Gammaproteobacteria</taxon>
        <taxon>Methylococcales</taxon>
        <taxon>Methylococcaceae</taxon>
        <taxon>Methylovulum</taxon>
    </lineage>
</organism>
<comment type="caution">
    <text evidence="2">The sequence shown here is derived from an EMBL/GenBank/DDBJ whole genome shotgun (WGS) entry which is preliminary data.</text>
</comment>
<keyword evidence="1" id="KW-1133">Transmembrane helix</keyword>
<evidence type="ECO:0000313" key="2">
    <source>
        <dbReference type="EMBL" id="POZ50351.1"/>
    </source>
</evidence>
<evidence type="ECO:0000313" key="3">
    <source>
        <dbReference type="Proteomes" id="UP000237423"/>
    </source>
</evidence>
<feature type="transmembrane region" description="Helical" evidence="1">
    <location>
        <begin position="41"/>
        <end position="59"/>
    </location>
</feature>
<gene>
    <name evidence="2" type="ORF">AADEFJLK_03936</name>
</gene>
<keyword evidence="1" id="KW-0812">Transmembrane</keyword>
<evidence type="ECO:0000256" key="1">
    <source>
        <dbReference type="SAM" id="Phobius"/>
    </source>
</evidence>
<dbReference type="EMBL" id="PGFZ01000012">
    <property type="protein sequence ID" value="POZ50351.1"/>
    <property type="molecule type" value="Genomic_DNA"/>
</dbReference>
<dbReference type="AlphaFoldDB" id="A0A2S5CHS2"/>
<protein>
    <submittedName>
        <fullName evidence="2">Uncharacterized protein</fullName>
    </submittedName>
</protein>